<feature type="region of interest" description="Disordered" evidence="2">
    <location>
        <begin position="810"/>
        <end position="875"/>
    </location>
</feature>
<gene>
    <name evidence="4" type="ORF">SAMN05444921_11957</name>
</gene>
<dbReference type="InterPro" id="IPR036890">
    <property type="entry name" value="HATPase_C_sf"/>
</dbReference>
<evidence type="ECO:0000313" key="5">
    <source>
        <dbReference type="Proteomes" id="UP000199063"/>
    </source>
</evidence>
<dbReference type="InterPro" id="IPR052016">
    <property type="entry name" value="Bact_Sigma-Reg"/>
</dbReference>
<dbReference type="SUPFAM" id="SSF55874">
    <property type="entry name" value="ATPase domain of HSP90 chaperone/DNA topoisomerase II/histidine kinase"/>
    <property type="match status" value="1"/>
</dbReference>
<evidence type="ECO:0000256" key="2">
    <source>
        <dbReference type="SAM" id="MobiDB-lite"/>
    </source>
</evidence>
<name>A0A1G9YP19_9ACTN</name>
<evidence type="ECO:0000256" key="1">
    <source>
        <dbReference type="ARBA" id="ARBA00022801"/>
    </source>
</evidence>
<feature type="compositionally biased region" description="Basic residues" evidence="2">
    <location>
        <begin position="825"/>
        <end position="875"/>
    </location>
</feature>
<dbReference type="STRING" id="1196353.SAMN05444921_11957"/>
<reference evidence="5" key="1">
    <citation type="submission" date="2016-10" db="EMBL/GenBank/DDBJ databases">
        <authorList>
            <person name="Varghese N."/>
            <person name="Submissions S."/>
        </authorList>
    </citation>
    <scope>NUCLEOTIDE SEQUENCE [LARGE SCALE GENOMIC DNA]</scope>
    <source>
        <strain evidence="5">CGMCC 4.7042</strain>
    </source>
</reference>
<feature type="domain" description="PAS" evidence="3">
    <location>
        <begin position="139"/>
        <end position="209"/>
    </location>
</feature>
<dbReference type="PROSITE" id="PS50112">
    <property type="entry name" value="PAS"/>
    <property type="match status" value="1"/>
</dbReference>
<dbReference type="Pfam" id="PF07228">
    <property type="entry name" value="SpoIIE"/>
    <property type="match status" value="1"/>
</dbReference>
<dbReference type="SUPFAM" id="SSF81606">
    <property type="entry name" value="PP2C-like"/>
    <property type="match status" value="1"/>
</dbReference>
<dbReference type="SUPFAM" id="SSF55781">
    <property type="entry name" value="GAF domain-like"/>
    <property type="match status" value="1"/>
</dbReference>
<organism evidence="4 5">
    <name type="scientific">Streptomyces wuyuanensis</name>
    <dbReference type="NCBI Taxonomy" id="1196353"/>
    <lineage>
        <taxon>Bacteria</taxon>
        <taxon>Bacillati</taxon>
        <taxon>Actinomycetota</taxon>
        <taxon>Actinomycetes</taxon>
        <taxon>Kitasatosporales</taxon>
        <taxon>Streptomycetaceae</taxon>
        <taxon>Streptomyces</taxon>
    </lineage>
</organism>
<dbReference type="InterPro" id="IPR035965">
    <property type="entry name" value="PAS-like_dom_sf"/>
</dbReference>
<dbReference type="SMART" id="SM00065">
    <property type="entry name" value="GAF"/>
    <property type="match status" value="1"/>
</dbReference>
<dbReference type="InterPro" id="IPR013656">
    <property type="entry name" value="PAS_4"/>
</dbReference>
<feature type="compositionally biased region" description="Low complexity" evidence="2">
    <location>
        <begin position="9"/>
        <end position="20"/>
    </location>
</feature>
<keyword evidence="5" id="KW-1185">Reference proteome</keyword>
<dbReference type="Gene3D" id="3.60.40.10">
    <property type="entry name" value="PPM-type phosphatase domain"/>
    <property type="match status" value="1"/>
</dbReference>
<evidence type="ECO:0000313" key="4">
    <source>
        <dbReference type="EMBL" id="SDN10938.1"/>
    </source>
</evidence>
<dbReference type="InterPro" id="IPR003018">
    <property type="entry name" value="GAF"/>
</dbReference>
<protein>
    <submittedName>
        <fullName evidence="4">PAS domain S-box-containing protein</fullName>
    </submittedName>
</protein>
<dbReference type="Pfam" id="PF01590">
    <property type="entry name" value="GAF"/>
    <property type="match status" value="1"/>
</dbReference>
<dbReference type="EMBL" id="FNHI01000019">
    <property type="protein sequence ID" value="SDN10938.1"/>
    <property type="molecule type" value="Genomic_DNA"/>
</dbReference>
<dbReference type="NCBIfam" id="TIGR00229">
    <property type="entry name" value="sensory_box"/>
    <property type="match status" value="1"/>
</dbReference>
<dbReference type="Gene3D" id="3.30.450.20">
    <property type="entry name" value="PAS domain"/>
    <property type="match status" value="2"/>
</dbReference>
<dbReference type="FunFam" id="3.60.40.10:FF:000031">
    <property type="entry name" value="PAS sensor protein"/>
    <property type="match status" value="1"/>
</dbReference>
<dbReference type="PANTHER" id="PTHR43156">
    <property type="entry name" value="STAGE II SPORULATION PROTEIN E-RELATED"/>
    <property type="match status" value="1"/>
</dbReference>
<dbReference type="InterPro" id="IPR003594">
    <property type="entry name" value="HATPase_dom"/>
</dbReference>
<dbReference type="Gene3D" id="3.30.565.10">
    <property type="entry name" value="Histidine kinase-like ATPase, C-terminal domain"/>
    <property type="match status" value="1"/>
</dbReference>
<dbReference type="Pfam" id="PF13581">
    <property type="entry name" value="HATPase_c_2"/>
    <property type="match status" value="1"/>
</dbReference>
<dbReference type="GO" id="GO:0006355">
    <property type="term" value="P:regulation of DNA-templated transcription"/>
    <property type="evidence" value="ECO:0007669"/>
    <property type="project" value="InterPro"/>
</dbReference>
<proteinExistence type="predicted"/>
<sequence length="875" mass="93403">MAGMSAPGRTRSAAADTSQTSATAVVVVDGAGLVRGWSEGAAALLGCPAPWALGRPLSDVFRPVAGTAADDPEHRAGTLDLAAGPGARDGWEGRWSVRRPDGRRLDLELRVLPVEDSGDRPMRLVLAADTARTWWSTAGRSLLEGITRTAPVGMAMFDTELQVVWVNDAMQNLSGIARERFLGRRLGDVLPDLDVEETETEIRRVLETGRPSTGREYFGHVLSEPDQVTYSTSCFRLESDEGQPLGACYIILDTTENHRARQRLTLLNEARKRLGGTLDVLRTAQELADAAVPGLADHVTVDLLDSVLCGEEPPAGPAALTASATLRCAGHRALREEPATPTPPGEPCDYAPASPGTRALVDGTPTLAAELDPDDDHWAAGNPARGAYLRDLGTHSLMIVPVRARGTVLGVATLGRWQPKGPFRSDDLVLAEELAGHAAVCIDNARRYTHEHSAALTLQRSLLPRDLPGQNAVDAAYRYLPADAEAGVGGDWFDVIPLSGARVALVVGDVVGHGIHAAATMGRLRAAVQTLAGIDLAPDEVLAHLDDMVGRIAEEGDESSGVTGATCLYAVYDPVGRDCTLARAGHPAPALVTPTGTARLVDLPSGPPLGLGGLPFESTRIHVPEGSVLALYTDGLIQSHSLDAGQGLDMLLDALAAPRASTEELCDAAVARLSAHRPGDDAALLLARTHALGDRHVATWDVSKDPAAVAPARAGAVRQLAAWGLEDLSFTTELVVSELVTNAIRYASEPIRLRMIRDRTLICEVSDGSSTAPHLRHARTTDEGGRGLFLIARFAQRWGARYAGDGKTIWSEQPLEPPGAEAHLRRPRRLPGPRLVRGSHRPRRHRLRGRRRAGPTRQSRGARHKLRCSRRAAIR</sequence>
<accession>A0A1G9YP19</accession>
<dbReference type="CDD" id="cd00130">
    <property type="entry name" value="PAS"/>
    <property type="match status" value="2"/>
</dbReference>
<dbReference type="SUPFAM" id="SSF55785">
    <property type="entry name" value="PYP-like sensor domain (PAS domain)"/>
    <property type="match status" value="2"/>
</dbReference>
<dbReference type="SMART" id="SM00331">
    <property type="entry name" value="PP2C_SIG"/>
    <property type="match status" value="1"/>
</dbReference>
<dbReference type="InterPro" id="IPR001932">
    <property type="entry name" value="PPM-type_phosphatase-like_dom"/>
</dbReference>
<dbReference type="InterPro" id="IPR036457">
    <property type="entry name" value="PPM-type-like_dom_sf"/>
</dbReference>
<dbReference type="AlphaFoldDB" id="A0A1G9YP19"/>
<feature type="region of interest" description="Disordered" evidence="2">
    <location>
        <begin position="1"/>
        <end position="20"/>
    </location>
</feature>
<dbReference type="InterPro" id="IPR029016">
    <property type="entry name" value="GAF-like_dom_sf"/>
</dbReference>
<dbReference type="Proteomes" id="UP000199063">
    <property type="component" value="Unassembled WGS sequence"/>
</dbReference>
<evidence type="ECO:0000259" key="3">
    <source>
        <dbReference type="PROSITE" id="PS50112"/>
    </source>
</evidence>
<dbReference type="FunFam" id="3.30.565.10:FF:000028">
    <property type="entry name" value="PAS sensor protein"/>
    <property type="match status" value="1"/>
</dbReference>
<dbReference type="FunFam" id="3.30.450.40:FF:000035">
    <property type="entry name" value="PAS sensor protein"/>
    <property type="match status" value="1"/>
</dbReference>
<dbReference type="Gene3D" id="3.30.450.40">
    <property type="match status" value="1"/>
</dbReference>
<dbReference type="InterPro" id="IPR000014">
    <property type="entry name" value="PAS"/>
</dbReference>
<dbReference type="GO" id="GO:0016791">
    <property type="term" value="F:phosphatase activity"/>
    <property type="evidence" value="ECO:0007669"/>
    <property type="project" value="TreeGrafter"/>
</dbReference>
<dbReference type="Pfam" id="PF00989">
    <property type="entry name" value="PAS"/>
    <property type="match status" value="1"/>
</dbReference>
<dbReference type="SMART" id="SM00091">
    <property type="entry name" value="PAS"/>
    <property type="match status" value="2"/>
</dbReference>
<dbReference type="CDD" id="cd16936">
    <property type="entry name" value="HATPase_RsbW-like"/>
    <property type="match status" value="1"/>
</dbReference>
<dbReference type="InterPro" id="IPR013767">
    <property type="entry name" value="PAS_fold"/>
</dbReference>
<keyword evidence="1" id="KW-0378">Hydrolase</keyword>
<dbReference type="PANTHER" id="PTHR43156:SF2">
    <property type="entry name" value="STAGE II SPORULATION PROTEIN E"/>
    <property type="match status" value="1"/>
</dbReference>
<dbReference type="Pfam" id="PF08448">
    <property type="entry name" value="PAS_4"/>
    <property type="match status" value="1"/>
</dbReference>